<dbReference type="SUPFAM" id="SSF57850">
    <property type="entry name" value="RING/U-box"/>
    <property type="match status" value="1"/>
</dbReference>
<keyword evidence="10" id="KW-0862">Zinc</keyword>
<keyword evidence="11 15" id="KW-1133">Transmembrane helix</keyword>
<dbReference type="Proteomes" id="UP000054466">
    <property type="component" value="Unassembled WGS sequence"/>
</dbReference>
<reference evidence="18 19" key="1">
    <citation type="submission" date="2015-01" db="EMBL/GenBank/DDBJ databases">
        <title>The Genome Sequence of Cladophialophora immunda CBS83496.</title>
        <authorList>
            <consortium name="The Broad Institute Genomics Platform"/>
            <person name="Cuomo C."/>
            <person name="de Hoog S."/>
            <person name="Gorbushina A."/>
            <person name="Stielow B."/>
            <person name="Teixiera M."/>
            <person name="Abouelleil A."/>
            <person name="Chapman S.B."/>
            <person name="Priest M."/>
            <person name="Young S.K."/>
            <person name="Wortman J."/>
            <person name="Nusbaum C."/>
            <person name="Birren B."/>
        </authorList>
    </citation>
    <scope>NUCLEOTIDE SEQUENCE [LARGE SCALE GENOMIC DNA]</scope>
    <source>
        <strain evidence="18 19">CBS 83496</strain>
    </source>
</reference>
<dbReference type="VEuPathDB" id="FungiDB:PV07_05384"/>
<feature type="region of interest" description="Disordered" evidence="14">
    <location>
        <begin position="485"/>
        <end position="517"/>
    </location>
</feature>
<dbReference type="Gene3D" id="3.30.40.10">
    <property type="entry name" value="Zinc/RING finger domain, C3HC4 (zinc finger)"/>
    <property type="match status" value="1"/>
</dbReference>
<feature type="transmembrane region" description="Helical" evidence="15">
    <location>
        <begin position="1136"/>
        <end position="1156"/>
    </location>
</feature>
<dbReference type="PANTHER" id="PTHR13145:SF0">
    <property type="entry name" value="E3 UBIQUITIN-PROTEIN LIGASE MARCHF6"/>
    <property type="match status" value="1"/>
</dbReference>
<dbReference type="SMART" id="SM00744">
    <property type="entry name" value="RINGv"/>
    <property type="match status" value="1"/>
</dbReference>
<dbReference type="FunFam" id="3.30.40.10:FF:000287">
    <property type="entry name" value="RING finger membrane protein"/>
    <property type="match status" value="1"/>
</dbReference>
<evidence type="ECO:0000256" key="14">
    <source>
        <dbReference type="SAM" id="MobiDB-lite"/>
    </source>
</evidence>
<feature type="transmembrane region" description="Helical" evidence="15">
    <location>
        <begin position="1025"/>
        <end position="1045"/>
    </location>
</feature>
<feature type="region of interest" description="Disordered" evidence="14">
    <location>
        <begin position="398"/>
        <end position="426"/>
    </location>
</feature>
<keyword evidence="5" id="KW-0808">Transferase</keyword>
<dbReference type="PROSITE" id="PS50089">
    <property type="entry name" value="ZF_RING_2"/>
    <property type="match status" value="1"/>
</dbReference>
<evidence type="ECO:0000259" key="16">
    <source>
        <dbReference type="PROSITE" id="PS50089"/>
    </source>
</evidence>
<feature type="region of interest" description="Disordered" evidence="14">
    <location>
        <begin position="568"/>
        <end position="608"/>
    </location>
</feature>
<dbReference type="PANTHER" id="PTHR13145">
    <property type="entry name" value="SSM4 PROTEIN"/>
    <property type="match status" value="1"/>
</dbReference>
<evidence type="ECO:0000256" key="9">
    <source>
        <dbReference type="ARBA" id="ARBA00022786"/>
    </source>
</evidence>
<evidence type="ECO:0000256" key="5">
    <source>
        <dbReference type="ARBA" id="ARBA00022679"/>
    </source>
</evidence>
<feature type="transmembrane region" description="Helical" evidence="15">
    <location>
        <begin position="1077"/>
        <end position="1098"/>
    </location>
</feature>
<keyword evidence="12 15" id="KW-0472">Membrane</keyword>
<evidence type="ECO:0000256" key="6">
    <source>
        <dbReference type="ARBA" id="ARBA00022692"/>
    </source>
</evidence>
<comment type="pathway">
    <text evidence="3">Protein modification; protein ubiquitination.</text>
</comment>
<comment type="subcellular location">
    <subcellularLocation>
        <location evidence="2">Membrane</location>
        <topology evidence="2">Multi-pass membrane protein</topology>
    </subcellularLocation>
</comment>
<keyword evidence="8 13" id="KW-0863">Zinc-finger</keyword>
<keyword evidence="9" id="KW-0833">Ubl conjugation pathway</keyword>
<evidence type="ECO:0000256" key="12">
    <source>
        <dbReference type="ARBA" id="ARBA00023136"/>
    </source>
</evidence>
<dbReference type="STRING" id="569365.A0A0D2AWE5"/>
<dbReference type="GO" id="GO:0005789">
    <property type="term" value="C:endoplasmic reticulum membrane"/>
    <property type="evidence" value="ECO:0007669"/>
    <property type="project" value="TreeGrafter"/>
</dbReference>
<dbReference type="EMBL" id="KN847042">
    <property type="protein sequence ID" value="KIW29577.1"/>
    <property type="molecule type" value="Genomic_DNA"/>
</dbReference>
<comment type="catalytic activity">
    <reaction evidence="1">
        <text>S-ubiquitinyl-[E2 ubiquitin-conjugating enzyme]-L-cysteine + [acceptor protein]-L-lysine = [E2 ubiquitin-conjugating enzyme]-L-cysteine + N(6)-ubiquitinyl-[acceptor protein]-L-lysine.</text>
        <dbReference type="EC" id="2.3.2.27"/>
    </reaction>
</comment>
<feature type="transmembrane region" description="Helical" evidence="15">
    <location>
        <begin position="1530"/>
        <end position="1558"/>
    </location>
</feature>
<feature type="transmembrane region" description="Helical" evidence="15">
    <location>
        <begin position="1401"/>
        <end position="1427"/>
    </location>
</feature>
<feature type="domain" description="RING-CH-type" evidence="17">
    <location>
        <begin position="28"/>
        <end position="89"/>
    </location>
</feature>
<evidence type="ECO:0000256" key="11">
    <source>
        <dbReference type="ARBA" id="ARBA00022989"/>
    </source>
</evidence>
<dbReference type="EC" id="2.3.2.27" evidence="4"/>
<feature type="transmembrane region" description="Helical" evidence="15">
    <location>
        <begin position="1361"/>
        <end position="1380"/>
    </location>
</feature>
<feature type="transmembrane region" description="Helical" evidence="15">
    <location>
        <begin position="1570"/>
        <end position="1588"/>
    </location>
</feature>
<accession>A0A0D2AWE5</accession>
<feature type="domain" description="RING-type" evidence="16">
    <location>
        <begin position="36"/>
        <end position="83"/>
    </location>
</feature>
<dbReference type="PROSITE" id="PS51292">
    <property type="entry name" value="ZF_RING_CH"/>
    <property type="match status" value="1"/>
</dbReference>
<protein>
    <recommendedName>
        <fullName evidence="4">RING-type E3 ubiquitin transferase</fullName>
        <ecNumber evidence="4">2.3.2.27</ecNumber>
    </recommendedName>
</protein>
<feature type="region of interest" description="Disordered" evidence="14">
    <location>
        <begin position="1616"/>
        <end position="1635"/>
    </location>
</feature>
<dbReference type="GO" id="GO:0061630">
    <property type="term" value="F:ubiquitin protein ligase activity"/>
    <property type="evidence" value="ECO:0007669"/>
    <property type="project" value="UniProtKB-EC"/>
</dbReference>
<keyword evidence="6 15" id="KW-0812">Transmembrane</keyword>
<sequence length="1635" mass="181840">MPLNPFEEKLHTPLARTATRRTSTGTAGNEEGHDYCRICRGEGTSTQPLYYPCKCSGSIKFVHQECLMEWLSHSQKKYCELCKTSFRFTKLYDGSMPATLPFPLFLRQLARHGATEFARWSRYLLVSIIWTCCLPWCIRQIWRGLFWLADGNWVDESTVQAASNQSSNITGTIAGPESSLATSLNLTVPQQLEKIKLVFPPMQISLADIARLFLGQSMIGKILRFILSIFIPRLRQIDTPGHGQNSMAELSATARRPPSLLSDVQFIATWSTSPMVNHVTIDVIEGQLICVLLVAAFILVFLIREWVINQQPILNMPDPDENPHAEETGLPLPPNLPRIPRAGDNVADELAAMEHLAAQLPLEEIAPPRPPPNQHRIPRFGDNIADEIAALERLAARIPPEDPTPPTLSPRRTLSDDNMSNGTAYDFDRPVLRTRSQSTSAIAEAVQEHNAGWGVPGESSVSAIEPWNLPFRRHSADDTEANHYLPLVPPSRNLAETSSGDESPIQMEHYLFPGDGSDISDVGQMQYPEHQPIGQEDLELADSFSRRVSLVEVSDVVGDATNGLFDLNVDGHGSDSDAPVIPTPDSNDADELLQPGDNFPGGEDQEALFDGTDRAQPEETLASNDDDALGDTTIWGKISHWLWHTDFEADDQLPAEAGDPARAQDQDEERIVEDVNAEAPFVPIQNRDAALGPVPLAPIEEPPAAPPEAREPNMLFGVDLNEPNPDDAEDLDGILELLGMEGPIFGMVQNVIFSLFLITVTLSASVWCPYIWGKIALLFLSSPTSMLVKAPIFVLSRTADIVVDIIFFVAGLAGFLLNQPLKIMKAMLSPFLPRLGGILDTATLEGFSLDLSQKSGLRLEKTLSAAVLSLRPDLPTFSMQSHRALISFKSSLHTAVQWITSVLVQGQMILTMDRKGSGALLNSFWYTLKSVPKLLGKIPLLGEYATSLLRSLSTDLGSLPSNNADGMDPSLIEWGTEDRILTILLGYAFFAIAGIVFLEIAHLVLGLKDGERVEGYFADSLRQAGGVMKVIVIIGIEMLAFPLYCGLLLDMALLPLFANATVASRIAFLVRTPMTGIFIHWFIGTCYMFHFALFVSICRKIMRKGVLYFIRDPDDPTFHPVRDVLERPVPAQLGKIAFSALVYGGLVIVCLGGVVWSIDWFGGVLPIQWSTPEPRLSFPVDIIFYNFLLPFVLRRAEPSKKISAMYQWWFRGCAGWLRLTNFLFGEERKEETFSHPTGFPWNLFAKDNLAEPRRDGRYVRAPASDSVRISKGRRVFLEVTEDNERVDGEPELFYAPHGKKNPQFTKVYLPPNFRTRIATFVVLLWLFAASTGVAFTVGPLIVGRKLTRILSQSPHPPNDLYAFTIGIHIFAAMGYAIAYARPARDYLQQKFKWSGTRFLASTLHVLGLAYLGGFTTIVLPFVLSLIVELYVHIPIFDLLEVVNHQKLTHDSSPSSSSTPPPSAGAATSKAFPPATIFILQSWTIGLVFLRLIFRILAHILPPTVRPARALRGIVRNGIFHADIPLASRAFVLPATIICITLLIAPLACMRAIISILRISDLRQQIRMYRFAYPLFLCMMVNYVGLLYMRRKMENWRIKIRDEVYLIGERLHNFQEPKPRGRREAAANGRGKEKAW</sequence>
<evidence type="ECO:0000313" key="19">
    <source>
        <dbReference type="Proteomes" id="UP000054466"/>
    </source>
</evidence>
<dbReference type="Pfam" id="PF23113">
    <property type="entry name" value="MARCHF6_C"/>
    <property type="match status" value="1"/>
</dbReference>
<dbReference type="InterPro" id="IPR056521">
    <property type="entry name" value="MARCHF6-like_C"/>
</dbReference>
<dbReference type="Pfam" id="PF12906">
    <property type="entry name" value="RINGv"/>
    <property type="match status" value="1"/>
</dbReference>
<evidence type="ECO:0000256" key="1">
    <source>
        <dbReference type="ARBA" id="ARBA00000900"/>
    </source>
</evidence>
<feature type="transmembrane region" description="Helical" evidence="15">
    <location>
        <begin position="1176"/>
        <end position="1193"/>
    </location>
</feature>
<dbReference type="RefSeq" id="XP_016249793.1">
    <property type="nucleotide sequence ID" value="XM_016392274.1"/>
</dbReference>
<dbReference type="InterPro" id="IPR011016">
    <property type="entry name" value="Znf_RING-CH"/>
</dbReference>
<evidence type="ECO:0000256" key="2">
    <source>
        <dbReference type="ARBA" id="ARBA00004141"/>
    </source>
</evidence>
<evidence type="ECO:0000259" key="17">
    <source>
        <dbReference type="PROSITE" id="PS51292"/>
    </source>
</evidence>
<evidence type="ECO:0000256" key="8">
    <source>
        <dbReference type="ARBA" id="ARBA00022771"/>
    </source>
</evidence>
<evidence type="ECO:0000256" key="7">
    <source>
        <dbReference type="ARBA" id="ARBA00022723"/>
    </source>
</evidence>
<dbReference type="GO" id="GO:0036503">
    <property type="term" value="P:ERAD pathway"/>
    <property type="evidence" value="ECO:0007669"/>
    <property type="project" value="TreeGrafter"/>
</dbReference>
<feature type="transmembrane region" description="Helical" evidence="15">
    <location>
        <begin position="1317"/>
        <end position="1341"/>
    </location>
</feature>
<evidence type="ECO:0000256" key="10">
    <source>
        <dbReference type="ARBA" id="ARBA00022833"/>
    </source>
</evidence>
<feature type="transmembrane region" description="Helical" evidence="15">
    <location>
        <begin position="792"/>
        <end position="817"/>
    </location>
</feature>
<evidence type="ECO:0000256" key="3">
    <source>
        <dbReference type="ARBA" id="ARBA00004906"/>
    </source>
</evidence>
<keyword evidence="7" id="KW-0479">Metal-binding</keyword>
<evidence type="ECO:0000256" key="15">
    <source>
        <dbReference type="SAM" id="Phobius"/>
    </source>
</evidence>
<dbReference type="InterPro" id="IPR013083">
    <property type="entry name" value="Znf_RING/FYVE/PHD"/>
</dbReference>
<evidence type="ECO:0000256" key="13">
    <source>
        <dbReference type="PROSITE-ProRule" id="PRU00175"/>
    </source>
</evidence>
<dbReference type="GO" id="GO:0008270">
    <property type="term" value="F:zinc ion binding"/>
    <property type="evidence" value="ECO:0007669"/>
    <property type="project" value="UniProtKB-KW"/>
</dbReference>
<evidence type="ECO:0000256" key="4">
    <source>
        <dbReference type="ARBA" id="ARBA00012483"/>
    </source>
</evidence>
<dbReference type="HOGENOM" id="CLU_001266_1_0_1"/>
<proteinExistence type="predicted"/>
<organism evidence="18 19">
    <name type="scientific">Cladophialophora immunda</name>
    <dbReference type="NCBI Taxonomy" id="569365"/>
    <lineage>
        <taxon>Eukaryota</taxon>
        <taxon>Fungi</taxon>
        <taxon>Dikarya</taxon>
        <taxon>Ascomycota</taxon>
        <taxon>Pezizomycotina</taxon>
        <taxon>Eurotiomycetes</taxon>
        <taxon>Chaetothyriomycetidae</taxon>
        <taxon>Chaetothyriales</taxon>
        <taxon>Herpotrichiellaceae</taxon>
        <taxon>Cladophialophora</taxon>
    </lineage>
</organism>
<keyword evidence="19" id="KW-1185">Reference proteome</keyword>
<dbReference type="GeneID" id="27344578"/>
<feature type="transmembrane region" description="Helical" evidence="15">
    <location>
        <begin position="1470"/>
        <end position="1493"/>
    </location>
</feature>
<dbReference type="InterPro" id="IPR001841">
    <property type="entry name" value="Znf_RING"/>
</dbReference>
<evidence type="ECO:0000313" key="18">
    <source>
        <dbReference type="EMBL" id="KIW29577.1"/>
    </source>
</evidence>
<dbReference type="OrthoDB" id="1108038at2759"/>
<name>A0A0D2AWE5_9EURO</name>
<gene>
    <name evidence="18" type="ORF">PV07_05384</name>
</gene>
<dbReference type="CDD" id="cd16702">
    <property type="entry name" value="RING_CH-C4HC3_MARCH6"/>
    <property type="match status" value="1"/>
</dbReference>
<feature type="transmembrane region" description="Helical" evidence="15">
    <location>
        <begin position="980"/>
        <end position="1005"/>
    </location>
</feature>
<feature type="transmembrane region" description="Helical" evidence="15">
    <location>
        <begin position="751"/>
        <end position="772"/>
    </location>
</feature>